<organism evidence="2">
    <name type="scientific">Vecturithrix granuli</name>
    <dbReference type="NCBI Taxonomy" id="1499967"/>
    <lineage>
        <taxon>Bacteria</taxon>
        <taxon>Candidatus Moduliflexota</taxon>
        <taxon>Candidatus Vecturitrichia</taxon>
        <taxon>Candidatus Vecturitrichales</taxon>
        <taxon>Candidatus Vecturitrichaceae</taxon>
        <taxon>Candidatus Vecturithrix</taxon>
    </lineage>
</organism>
<evidence type="ECO:0000259" key="1">
    <source>
        <dbReference type="PROSITE" id="PS51186"/>
    </source>
</evidence>
<dbReference type="STRING" id="1499967.U27_01181"/>
<keyword evidence="3" id="KW-1185">Reference proteome</keyword>
<reference evidence="2" key="1">
    <citation type="journal article" date="2015" name="PeerJ">
        <title>First genomic representation of candidate bacterial phylum KSB3 points to enhanced environmental sensing as a trigger of wastewater bulking.</title>
        <authorList>
            <person name="Sekiguchi Y."/>
            <person name="Ohashi A."/>
            <person name="Parks D.H."/>
            <person name="Yamauchi T."/>
            <person name="Tyson G.W."/>
            <person name="Hugenholtz P."/>
        </authorList>
    </citation>
    <scope>NUCLEOTIDE SEQUENCE [LARGE SCALE GENOMIC DNA]</scope>
</reference>
<dbReference type="Proteomes" id="UP000030661">
    <property type="component" value="Unassembled WGS sequence"/>
</dbReference>
<gene>
    <name evidence="2" type="ORF">U27_01181</name>
</gene>
<protein>
    <submittedName>
        <fullName evidence="2">GCN5-like N-acetyltransferase</fullName>
    </submittedName>
</protein>
<feature type="domain" description="N-acetyltransferase" evidence="1">
    <location>
        <begin position="70"/>
        <end position="243"/>
    </location>
</feature>
<evidence type="ECO:0000313" key="3">
    <source>
        <dbReference type="Proteomes" id="UP000030661"/>
    </source>
</evidence>
<dbReference type="InterPro" id="IPR000182">
    <property type="entry name" value="GNAT_dom"/>
</dbReference>
<evidence type="ECO:0000313" key="2">
    <source>
        <dbReference type="EMBL" id="GAK61281.1"/>
    </source>
</evidence>
<dbReference type="Gene3D" id="3.40.630.30">
    <property type="match status" value="1"/>
</dbReference>
<keyword evidence="2" id="KW-0808">Transferase</keyword>
<dbReference type="eggNOG" id="COG0456">
    <property type="taxonomic scope" value="Bacteria"/>
</dbReference>
<dbReference type="EMBL" id="DF820478">
    <property type="protein sequence ID" value="GAK61281.1"/>
    <property type="molecule type" value="Genomic_DNA"/>
</dbReference>
<dbReference type="InterPro" id="IPR016181">
    <property type="entry name" value="Acyl_CoA_acyltransferase"/>
</dbReference>
<name>A0A081C9M6_VECG1</name>
<dbReference type="PROSITE" id="PS51186">
    <property type="entry name" value="GNAT"/>
    <property type="match status" value="1"/>
</dbReference>
<dbReference type="SUPFAM" id="SSF55729">
    <property type="entry name" value="Acyl-CoA N-acyltransferases (Nat)"/>
    <property type="match status" value="1"/>
</dbReference>
<dbReference type="CDD" id="cd04301">
    <property type="entry name" value="NAT_SF"/>
    <property type="match status" value="1"/>
</dbReference>
<dbReference type="Pfam" id="PF00583">
    <property type="entry name" value="Acetyltransf_1"/>
    <property type="match status" value="1"/>
</dbReference>
<proteinExistence type="predicted"/>
<dbReference type="AlphaFoldDB" id="A0A081C9M6"/>
<accession>A0A081C9M6</accession>
<sequence length="243" mass="28224">MFDTTTSLYFSLKSLYHFPGEACLFITEFDLCKILQNRRCNPEKFNVVTRLEHTAKQGGKRENRMNTNSIHIRRAIVEDAETLAKLGGETWINTYIADRYTPGMHSYVNNIFHTQLLKKQIAESARSFFLIAEMNQIAVGFAQMHDASMLKRISGPAPIELERFYIQDEWLGKGVALHLMLACLTYARDYGFKTMCVADWKYTKHARAFYHHWPRSESGMYYIMIDTHGLQQANQEILRSMTT</sequence>
<dbReference type="HOGENOM" id="CLU_1140812_0_0_0"/>
<dbReference type="GO" id="GO:0016747">
    <property type="term" value="F:acyltransferase activity, transferring groups other than amino-acyl groups"/>
    <property type="evidence" value="ECO:0007669"/>
    <property type="project" value="InterPro"/>
</dbReference>